<comment type="caution">
    <text evidence="1">The sequence shown here is derived from an EMBL/GenBank/DDBJ whole genome shotgun (WGS) entry which is preliminary data.</text>
</comment>
<accession>A0A8J5TYS5</accession>
<name>A0A8J5TYS5_FUSOX</name>
<reference evidence="1" key="1">
    <citation type="submission" date="2021-04" db="EMBL/GenBank/DDBJ databases">
        <title>First draft genome resource for Brassicaceae pathogens Fusarium oxysporum f. sp. raphani and Fusarium oxysporum f. sp. rapae.</title>
        <authorList>
            <person name="Asai S."/>
        </authorList>
    </citation>
    <scope>NUCLEOTIDE SEQUENCE</scope>
    <source>
        <strain evidence="1">Tf1208</strain>
    </source>
</reference>
<evidence type="ECO:0000313" key="1">
    <source>
        <dbReference type="EMBL" id="KAG7405171.1"/>
    </source>
</evidence>
<dbReference type="EMBL" id="JAELUQ010000012">
    <property type="protein sequence ID" value="KAG7405171.1"/>
    <property type="molecule type" value="Genomic_DNA"/>
</dbReference>
<proteinExistence type="predicted"/>
<dbReference type="AlphaFoldDB" id="A0A8J5TYS5"/>
<organism evidence="1 2">
    <name type="scientific">Fusarium oxysporum f. sp. rapae</name>
    <dbReference type="NCBI Taxonomy" id="485398"/>
    <lineage>
        <taxon>Eukaryota</taxon>
        <taxon>Fungi</taxon>
        <taxon>Dikarya</taxon>
        <taxon>Ascomycota</taxon>
        <taxon>Pezizomycotina</taxon>
        <taxon>Sordariomycetes</taxon>
        <taxon>Hypocreomycetidae</taxon>
        <taxon>Hypocreales</taxon>
        <taxon>Nectriaceae</taxon>
        <taxon>Fusarium</taxon>
        <taxon>Fusarium oxysporum species complex</taxon>
    </lineage>
</organism>
<evidence type="ECO:0008006" key="3">
    <source>
        <dbReference type="Google" id="ProtNLM"/>
    </source>
</evidence>
<dbReference type="Proteomes" id="UP000694050">
    <property type="component" value="Unassembled WGS sequence"/>
</dbReference>
<dbReference type="Pfam" id="PF26639">
    <property type="entry name" value="Het-6_barrel"/>
    <property type="match status" value="1"/>
</dbReference>
<evidence type="ECO:0000313" key="2">
    <source>
        <dbReference type="Proteomes" id="UP000694050"/>
    </source>
</evidence>
<sequence length="222" mass="25545">MLHTNPNHKDQDTARLNLVEIRKRRTWIKEWVGIALATDPDTASHDKRPSPSKYGIWNLYSLMPHSAVKFWESPHFGMSQSHWNDFSHALSLNCVRKGGLDIETYSRFLFEGANTKPDQQQHCTTETSYRHLTKIMRNRRFCATATGRMGWVPRSAKEGDLVCLLSGAEVPIVLRKMPSEEKAPLYCVVGDAYFGRLMIDRSMHDKWGNSRYYVGGERLCII</sequence>
<protein>
    <recommendedName>
        <fullName evidence="3">Heterokaryon incompatibility domain-containing protein</fullName>
    </recommendedName>
</protein>
<gene>
    <name evidence="1" type="ORF">Forpe1208_v015496</name>
</gene>